<dbReference type="SUPFAM" id="SSF51556">
    <property type="entry name" value="Metallo-dependent hydrolases"/>
    <property type="match status" value="1"/>
</dbReference>
<dbReference type="EMBL" id="CP034346">
    <property type="protein sequence ID" value="AZS13743.1"/>
    <property type="molecule type" value="Genomic_DNA"/>
</dbReference>
<dbReference type="AlphaFoldDB" id="A0A3Q9I6F4"/>
<protein>
    <submittedName>
        <fullName evidence="2">Metal-dependent hydrolase</fullName>
    </submittedName>
</protein>
<name>A0A3Q9I6F4_9BACL</name>
<reference evidence="3" key="1">
    <citation type="submission" date="2018-12" db="EMBL/GenBank/DDBJ databases">
        <title>Complete genome sequence of Paenibacillus sp. MBLB1234.</title>
        <authorList>
            <person name="Nam Y.-D."/>
            <person name="Kang J."/>
            <person name="Chung W.-H."/>
            <person name="Park Y.S."/>
        </authorList>
    </citation>
    <scope>NUCLEOTIDE SEQUENCE [LARGE SCALE GENOMIC DNA]</scope>
    <source>
        <strain evidence="3">MBLB1234</strain>
    </source>
</reference>
<dbReference type="KEGG" id="plut:EI981_04145"/>
<evidence type="ECO:0000256" key="1">
    <source>
        <dbReference type="SAM" id="Phobius"/>
    </source>
</evidence>
<dbReference type="Proteomes" id="UP000270678">
    <property type="component" value="Chromosome"/>
</dbReference>
<feature type="transmembrane region" description="Helical" evidence="1">
    <location>
        <begin position="12"/>
        <end position="28"/>
    </location>
</feature>
<accession>A0A3Q9I6F4</accession>
<proteinExistence type="predicted"/>
<gene>
    <name evidence="2" type="ORF">EI981_04145</name>
</gene>
<keyword evidence="1" id="KW-0472">Membrane</keyword>
<evidence type="ECO:0000313" key="3">
    <source>
        <dbReference type="Proteomes" id="UP000270678"/>
    </source>
</evidence>
<keyword evidence="1" id="KW-1133">Transmembrane helix</keyword>
<dbReference type="GO" id="GO:0016787">
    <property type="term" value="F:hydrolase activity"/>
    <property type="evidence" value="ECO:0007669"/>
    <property type="project" value="UniProtKB-KW"/>
</dbReference>
<evidence type="ECO:0000313" key="2">
    <source>
        <dbReference type="EMBL" id="AZS13743.1"/>
    </source>
</evidence>
<organism evidence="2 3">
    <name type="scientific">Paenibacillus lutimineralis</name>
    <dbReference type="NCBI Taxonomy" id="2707005"/>
    <lineage>
        <taxon>Bacteria</taxon>
        <taxon>Bacillati</taxon>
        <taxon>Bacillota</taxon>
        <taxon>Bacilli</taxon>
        <taxon>Bacillales</taxon>
        <taxon>Paenibacillaceae</taxon>
        <taxon>Paenibacillus</taxon>
    </lineage>
</organism>
<dbReference type="RefSeq" id="WP_126995714.1">
    <property type="nucleotide sequence ID" value="NZ_CP034346.1"/>
</dbReference>
<dbReference type="OrthoDB" id="581098at2"/>
<sequence length="378" mass="41879">MRKSLNPKQASLALLAVCCIVVITIVWLNSKSYWPFERADTASANSVNEITDRVAKLKQAGDTPTLEQLVDAFEPLGLIDVHNHNASGSRYSSMLDVWKKNHISKVVLFGDVSEPSAIGTDAAAWLAYQSSPEQFLPFFSGFDLHDQGCLDVIHDNLEQGYFGLGEIAAASTFSPVVSRVAWKASDPMDGFLPDIYELIATYKAPILLHIDPPNGYPVLKLEEALEAHPNTTFIFGHMNAYSSPEEIDRLLGKHSNLYADFFAGFSVYNPEGGGHPENFIPIMKKYPDRFMLSTDSGYGIESEEQAIDAMYRILYLLDDPELAKKIAHDNMMELIQAQPATMTQLSAIQKLAADRGKTYNYDNMSKLEAGEILANAEK</sequence>
<dbReference type="Gene3D" id="3.20.20.140">
    <property type="entry name" value="Metal-dependent hydrolases"/>
    <property type="match status" value="1"/>
</dbReference>
<keyword evidence="2" id="KW-0378">Hydrolase</keyword>
<keyword evidence="1" id="KW-0812">Transmembrane</keyword>
<dbReference type="InterPro" id="IPR032466">
    <property type="entry name" value="Metal_Hydrolase"/>
</dbReference>
<keyword evidence="3" id="KW-1185">Reference proteome</keyword>